<sequence>MEGSRRVQPLARDAMAYVLAGGRGSRLKELTDRRAKPAVYFGGKTRIIDFALSNALNSGIRRIGVATQYKAHSLIRHLQRGWNFLRPERNESFDILPASQRVSETQWYEGTADAVFQNIDIIEAYGPEYMVILAGDHIYKMDYELMLQQHVNSGANVTVGCLEVPRMEATGFGVMHVDETDRIISFIEKPADPPGIPGQPDLALASMGIYVFNTAFLMDQLRRDAATDGSARDFGKDIIPYIVEHGHAQAHRFAQSCVRSSFEREAYWRDVGTIDAYWEANIDLTDVTPELDLYDREWPIWTYAEIKPPAKFVHDDEGRRGSAVSSLVAGDCIVSGASLRRSLVFTGARINSFSSLNEAVVLPDCTIGRGARLNRVVIDHGVKIPEGLVVGEDAVQDSERFRVSEGGIVLITQDMINRLD</sequence>
<evidence type="ECO:0000259" key="10">
    <source>
        <dbReference type="Pfam" id="PF00483"/>
    </source>
</evidence>
<evidence type="ECO:0000256" key="5">
    <source>
        <dbReference type="ARBA" id="ARBA00022741"/>
    </source>
</evidence>
<dbReference type="Pfam" id="PF24894">
    <property type="entry name" value="Hexapep_GlmU"/>
    <property type="match status" value="1"/>
</dbReference>
<comment type="caution">
    <text evidence="12">The sequence shown here is derived from an EMBL/GenBank/DDBJ whole genome shotgun (WGS) entry which is preliminary data.</text>
</comment>
<dbReference type="GO" id="GO:0008878">
    <property type="term" value="F:glucose-1-phosphate adenylyltransferase activity"/>
    <property type="evidence" value="ECO:0007669"/>
    <property type="project" value="UniProtKB-EC"/>
</dbReference>
<keyword evidence="8 9" id="KW-0119">Carbohydrate metabolism</keyword>
<dbReference type="NCBIfam" id="NF002023">
    <property type="entry name" value="PRK00844.1"/>
    <property type="match status" value="1"/>
</dbReference>
<evidence type="ECO:0000313" key="12">
    <source>
        <dbReference type="EMBL" id="MCO6048587.1"/>
    </source>
</evidence>
<evidence type="ECO:0000256" key="3">
    <source>
        <dbReference type="ARBA" id="ARBA00022679"/>
    </source>
</evidence>
<dbReference type="Gene3D" id="3.90.550.10">
    <property type="entry name" value="Spore Coat Polysaccharide Biosynthesis Protein SpsA, Chain A"/>
    <property type="match status" value="1"/>
</dbReference>
<dbReference type="InterPro" id="IPR011004">
    <property type="entry name" value="Trimer_LpxA-like_sf"/>
</dbReference>
<comment type="subunit">
    <text evidence="9">Homotetramer.</text>
</comment>
<evidence type="ECO:0000259" key="11">
    <source>
        <dbReference type="Pfam" id="PF24894"/>
    </source>
</evidence>
<feature type="binding site" evidence="9">
    <location>
        <position position="108"/>
    </location>
    <ligand>
        <name>alpha-D-glucose 1-phosphate</name>
        <dbReference type="ChEBI" id="CHEBI:58601"/>
    </ligand>
</feature>
<dbReference type="EC" id="2.7.7.27" evidence="9"/>
<dbReference type="SUPFAM" id="SSF53448">
    <property type="entry name" value="Nucleotide-diphospho-sugar transferases"/>
    <property type="match status" value="1"/>
</dbReference>
<dbReference type="InterPro" id="IPR056818">
    <property type="entry name" value="GlmU/GlgC-like_hexapep"/>
</dbReference>
<dbReference type="InterPro" id="IPR011831">
    <property type="entry name" value="ADP-Glc_PPase"/>
</dbReference>
<dbReference type="Pfam" id="PF00483">
    <property type="entry name" value="NTP_transferase"/>
    <property type="match status" value="1"/>
</dbReference>
<comment type="pathway">
    <text evidence="9">Glycan biosynthesis; glycogen biosynthesis.</text>
</comment>
<dbReference type="HAMAP" id="MF_00624">
    <property type="entry name" value="GlgC"/>
    <property type="match status" value="1"/>
</dbReference>
<keyword evidence="7 9" id="KW-0320">Glycogen biosynthesis</keyword>
<feature type="site" description="Could play a key role in the communication between the regulatory and the substrate sites" evidence="9">
    <location>
        <position position="107"/>
    </location>
</feature>
<evidence type="ECO:0000256" key="6">
    <source>
        <dbReference type="ARBA" id="ARBA00022840"/>
    </source>
</evidence>
<protein>
    <recommendedName>
        <fullName evidence="9">Glucose-1-phosphate adenylyltransferase</fullName>
        <ecNumber evidence="9">2.7.7.27</ecNumber>
    </recommendedName>
    <alternativeName>
        <fullName evidence="9">ADP-glucose pyrophosphorylase</fullName>
        <shortName evidence="9">ADPGlc PPase</shortName>
    </alternativeName>
    <alternativeName>
        <fullName evidence="9">ADP-glucose synthase</fullName>
    </alternativeName>
</protein>
<keyword evidence="4 9" id="KW-0548">Nucleotidyltransferase</keyword>
<feature type="binding site" evidence="9">
    <location>
        <position position="206"/>
    </location>
    <ligand>
        <name>alpha-D-glucose 1-phosphate</name>
        <dbReference type="ChEBI" id="CHEBI:58601"/>
    </ligand>
</feature>
<dbReference type="PANTHER" id="PTHR43523:SF2">
    <property type="entry name" value="GLUCOSE-1-PHOSPHATE ADENYLYLTRANSFERASE"/>
    <property type="match status" value="1"/>
</dbReference>
<dbReference type="PANTHER" id="PTHR43523">
    <property type="entry name" value="GLUCOSE-1-PHOSPHATE ADENYLYLTRANSFERASE-RELATED"/>
    <property type="match status" value="1"/>
</dbReference>
<dbReference type="InterPro" id="IPR005835">
    <property type="entry name" value="NTP_transferase_dom"/>
</dbReference>
<feature type="domain" description="Nucleotidyl transferase" evidence="10">
    <location>
        <begin position="17"/>
        <end position="285"/>
    </location>
</feature>
<accession>A0ABT1C180</accession>
<reference evidence="12 13" key="1">
    <citation type="submission" date="2022-06" db="EMBL/GenBank/DDBJ databases">
        <title>Mesorhizobium sp. strain RP14 Genome sequencing and assembly.</title>
        <authorList>
            <person name="Kim I."/>
        </authorList>
    </citation>
    <scope>NUCLEOTIDE SEQUENCE [LARGE SCALE GENOMIC DNA]</scope>
    <source>
        <strain evidence="13">RP14(2022)</strain>
    </source>
</reference>
<feature type="domain" description="Glucose-1-phosphate adenylyltransferase/Bifunctional protein GlmU-like C-terminal hexapeptide" evidence="11">
    <location>
        <begin position="308"/>
        <end position="411"/>
    </location>
</feature>
<dbReference type="InterPro" id="IPR005836">
    <property type="entry name" value="ADP_Glu_pyroP_CS"/>
</dbReference>
<dbReference type="InterPro" id="IPR029044">
    <property type="entry name" value="Nucleotide-diphossugar_trans"/>
</dbReference>
<dbReference type="CDD" id="cd02508">
    <property type="entry name" value="ADP_Glucose_PP"/>
    <property type="match status" value="1"/>
</dbReference>
<gene>
    <name evidence="9 12" type="primary">glgC</name>
    <name evidence="12" type="ORF">NGM99_02125</name>
</gene>
<dbReference type="RefSeq" id="WP_252815462.1">
    <property type="nucleotide sequence ID" value="NZ_JAMXQS010000001.1"/>
</dbReference>
<evidence type="ECO:0000256" key="7">
    <source>
        <dbReference type="ARBA" id="ARBA00023056"/>
    </source>
</evidence>
<dbReference type="InterPro" id="IPR023049">
    <property type="entry name" value="GlgC_bac"/>
</dbReference>
<keyword evidence="6 9" id="KW-0067">ATP-binding</keyword>
<dbReference type="PROSITE" id="PS00809">
    <property type="entry name" value="ADP_GLC_PYROPHOSPH_2"/>
    <property type="match status" value="1"/>
</dbReference>
<comment type="similarity">
    <text evidence="1 9">Belongs to the bacterial/plant glucose-1-phosphate adenylyltransferase family.</text>
</comment>
<dbReference type="EMBL" id="JAMXQS010000001">
    <property type="protein sequence ID" value="MCO6048587.1"/>
    <property type="molecule type" value="Genomic_DNA"/>
</dbReference>
<comment type="function">
    <text evidence="9">Involved in the biosynthesis of ADP-glucose, a building block required for the elongation reactions to produce glycogen. Catalyzes the reaction between ATP and alpha-D-glucose 1-phosphate (G1P) to produce pyrophosphate and ADP-Glc.</text>
</comment>
<evidence type="ECO:0000313" key="13">
    <source>
        <dbReference type="Proteomes" id="UP001205906"/>
    </source>
</evidence>
<name>A0ABT1C180_9HYPH</name>
<keyword evidence="2 9" id="KW-0321">Glycogen metabolism</keyword>
<dbReference type="CDD" id="cd04651">
    <property type="entry name" value="LbH_G1P_AT_C"/>
    <property type="match status" value="1"/>
</dbReference>
<evidence type="ECO:0000256" key="2">
    <source>
        <dbReference type="ARBA" id="ARBA00022600"/>
    </source>
</evidence>
<evidence type="ECO:0000256" key="9">
    <source>
        <dbReference type="HAMAP-Rule" id="MF_00624"/>
    </source>
</evidence>
<comment type="catalytic activity">
    <reaction evidence="9">
        <text>alpha-D-glucose 1-phosphate + ATP + H(+) = ADP-alpha-D-glucose + diphosphate</text>
        <dbReference type="Rhea" id="RHEA:12120"/>
        <dbReference type="ChEBI" id="CHEBI:15378"/>
        <dbReference type="ChEBI" id="CHEBI:30616"/>
        <dbReference type="ChEBI" id="CHEBI:33019"/>
        <dbReference type="ChEBI" id="CHEBI:57498"/>
        <dbReference type="ChEBI" id="CHEBI:58601"/>
        <dbReference type="EC" id="2.7.7.27"/>
    </reaction>
</comment>
<keyword evidence="13" id="KW-1185">Reference proteome</keyword>
<organism evidence="12 13">
    <name type="scientific">Mesorhizobium liriopis</name>
    <dbReference type="NCBI Taxonomy" id="2953882"/>
    <lineage>
        <taxon>Bacteria</taxon>
        <taxon>Pseudomonadati</taxon>
        <taxon>Pseudomonadota</taxon>
        <taxon>Alphaproteobacteria</taxon>
        <taxon>Hyphomicrobiales</taxon>
        <taxon>Phyllobacteriaceae</taxon>
        <taxon>Mesorhizobium</taxon>
    </lineage>
</organism>
<evidence type="ECO:0000256" key="1">
    <source>
        <dbReference type="ARBA" id="ARBA00010443"/>
    </source>
</evidence>
<keyword evidence="5 9" id="KW-0547">Nucleotide-binding</keyword>
<dbReference type="NCBIfam" id="TIGR02091">
    <property type="entry name" value="glgC"/>
    <property type="match status" value="1"/>
</dbReference>
<feature type="binding site" evidence="9">
    <location>
        <begin position="188"/>
        <end position="189"/>
    </location>
    <ligand>
        <name>alpha-D-glucose 1-phosphate</name>
        <dbReference type="ChEBI" id="CHEBI:58601"/>
    </ligand>
</feature>
<dbReference type="PROSITE" id="PS00808">
    <property type="entry name" value="ADP_GLC_PYROPHOSPH_1"/>
    <property type="match status" value="1"/>
</dbReference>
<dbReference type="SUPFAM" id="SSF51161">
    <property type="entry name" value="Trimeric LpxA-like enzymes"/>
    <property type="match status" value="1"/>
</dbReference>
<dbReference type="NCBIfam" id="NF001947">
    <property type="entry name" value="PRK00725.1"/>
    <property type="match status" value="1"/>
</dbReference>
<evidence type="ECO:0000256" key="4">
    <source>
        <dbReference type="ARBA" id="ARBA00022695"/>
    </source>
</evidence>
<evidence type="ECO:0000256" key="8">
    <source>
        <dbReference type="ARBA" id="ARBA00023277"/>
    </source>
</evidence>
<feature type="site" description="Could play a key role in the communication between the regulatory and the substrate sites" evidence="9">
    <location>
        <position position="68"/>
    </location>
</feature>
<feature type="binding site" evidence="9">
    <location>
        <position position="173"/>
    </location>
    <ligand>
        <name>alpha-D-glucose 1-phosphate</name>
        <dbReference type="ChEBI" id="CHEBI:58601"/>
    </ligand>
</feature>
<proteinExistence type="inferred from homology"/>
<dbReference type="Proteomes" id="UP001205906">
    <property type="component" value="Unassembled WGS sequence"/>
</dbReference>
<keyword evidence="3 9" id="KW-0808">Transferase</keyword>
<dbReference type="Gene3D" id="2.160.10.10">
    <property type="entry name" value="Hexapeptide repeat proteins"/>
    <property type="match status" value="1"/>
</dbReference>